<keyword evidence="3" id="KW-0808">Transferase</keyword>
<dbReference type="Pfam" id="PF10250">
    <property type="entry name" value="O-FucT"/>
    <property type="match status" value="1"/>
</dbReference>
<dbReference type="Proteomes" id="UP000789342">
    <property type="component" value="Unassembled WGS sequence"/>
</dbReference>
<dbReference type="InterPro" id="IPR045130">
    <property type="entry name" value="OFUT2-like"/>
</dbReference>
<comment type="caution">
    <text evidence="9">The sequence shown here is derived from an EMBL/GenBank/DDBJ whole genome shotgun (WGS) entry which is preliminary data.</text>
</comment>
<evidence type="ECO:0000256" key="2">
    <source>
        <dbReference type="ARBA" id="ARBA00004922"/>
    </source>
</evidence>
<organism evidence="9 10">
    <name type="scientific">Acaulospora morrowiae</name>
    <dbReference type="NCBI Taxonomy" id="94023"/>
    <lineage>
        <taxon>Eukaryota</taxon>
        <taxon>Fungi</taxon>
        <taxon>Fungi incertae sedis</taxon>
        <taxon>Mucoromycota</taxon>
        <taxon>Glomeromycotina</taxon>
        <taxon>Glomeromycetes</taxon>
        <taxon>Diversisporales</taxon>
        <taxon>Acaulosporaceae</taxon>
        <taxon>Acaulospora</taxon>
    </lineage>
</organism>
<feature type="non-terminal residue" evidence="9">
    <location>
        <position position="426"/>
    </location>
</feature>
<dbReference type="Gene3D" id="3.40.50.11350">
    <property type="match status" value="1"/>
</dbReference>
<keyword evidence="4" id="KW-0256">Endoplasmic reticulum</keyword>
<keyword evidence="5" id="KW-0294">Fucose metabolism</keyword>
<dbReference type="PANTHER" id="PTHR13398:SF0">
    <property type="entry name" value="GDP-FUCOSE PROTEIN O-FUCOSYLTRANSFERASE 2"/>
    <property type="match status" value="1"/>
</dbReference>
<comment type="similarity">
    <text evidence="7">Belongs to the glycosyltransferase 68 family.</text>
</comment>
<dbReference type="PANTHER" id="PTHR13398">
    <property type="entry name" value="GDP-FUCOSE PROTEIN O-FUCOSYLTRANSFERASE 2"/>
    <property type="match status" value="1"/>
</dbReference>
<keyword evidence="6" id="KW-0119">Carbohydrate metabolism</keyword>
<dbReference type="OrthoDB" id="2020419at2759"/>
<gene>
    <name evidence="9" type="ORF">AMORRO_LOCUS8801</name>
</gene>
<evidence type="ECO:0000313" key="9">
    <source>
        <dbReference type="EMBL" id="CAG8624329.1"/>
    </source>
</evidence>
<evidence type="ECO:0000256" key="1">
    <source>
        <dbReference type="ARBA" id="ARBA00004240"/>
    </source>
</evidence>
<name>A0A9N9D303_9GLOM</name>
<reference evidence="9" key="1">
    <citation type="submission" date="2021-06" db="EMBL/GenBank/DDBJ databases">
        <authorList>
            <person name="Kallberg Y."/>
            <person name="Tangrot J."/>
            <person name="Rosling A."/>
        </authorList>
    </citation>
    <scope>NUCLEOTIDE SEQUENCE</scope>
    <source>
        <strain evidence="9">CL551</strain>
    </source>
</reference>
<evidence type="ECO:0000256" key="8">
    <source>
        <dbReference type="ARBA" id="ARBA00026232"/>
    </source>
</evidence>
<evidence type="ECO:0000313" key="10">
    <source>
        <dbReference type="Proteomes" id="UP000789342"/>
    </source>
</evidence>
<dbReference type="EMBL" id="CAJVPV010007921">
    <property type="protein sequence ID" value="CAG8624329.1"/>
    <property type="molecule type" value="Genomic_DNA"/>
</dbReference>
<accession>A0A9N9D303</accession>
<dbReference type="CDD" id="cd11296">
    <property type="entry name" value="O-FucT_like"/>
    <property type="match status" value="1"/>
</dbReference>
<evidence type="ECO:0000256" key="4">
    <source>
        <dbReference type="ARBA" id="ARBA00022824"/>
    </source>
</evidence>
<evidence type="ECO:0000256" key="5">
    <source>
        <dbReference type="ARBA" id="ARBA00023253"/>
    </source>
</evidence>
<dbReference type="AlphaFoldDB" id="A0A9N9D303"/>
<dbReference type="GO" id="GO:0046922">
    <property type="term" value="F:peptide-O-fucosyltransferase activity"/>
    <property type="evidence" value="ECO:0007669"/>
    <property type="project" value="InterPro"/>
</dbReference>
<dbReference type="InterPro" id="IPR019378">
    <property type="entry name" value="GDP-Fuc_O-FucTrfase"/>
</dbReference>
<protein>
    <recommendedName>
        <fullName evidence="8">GDP-fucose protein O-fucosyltransferase 2</fullName>
    </recommendedName>
</protein>
<evidence type="ECO:0000256" key="3">
    <source>
        <dbReference type="ARBA" id="ARBA00022679"/>
    </source>
</evidence>
<comment type="subcellular location">
    <subcellularLocation>
        <location evidence="1">Endoplasmic reticulum</location>
    </subcellularLocation>
</comment>
<evidence type="ECO:0000256" key="6">
    <source>
        <dbReference type="ARBA" id="ARBA00023277"/>
    </source>
</evidence>
<keyword evidence="10" id="KW-1185">Reference proteome</keyword>
<dbReference type="GO" id="GO:0006004">
    <property type="term" value="P:fucose metabolic process"/>
    <property type="evidence" value="ECO:0007669"/>
    <property type="project" value="UniProtKB-KW"/>
</dbReference>
<sequence length="426" mass="48970">MNFFGIFFYEDGSSVNPASIYTKTCVEKNGNAFTHSNTDLNFEHDRETNIKYCGKPKCRFLFAYYQPEQETKANMHYRSFISLAHALNRTMVLTNVGSSRINSCQNLSFDAYYDSKELRNTFPEVHFISQNDFQNWLKERVIKPNTEHAYILPGQKNFSVESIKPYPDILKKKNCLSRFDFRLDDTTTFKQFYTESKFYSNIKKHTAFANFLVDNLRSDVEVLLTSHFVFHPLFPKDTPPIPYAPYISDEAAKITNKIKPYIAIHWRMERAKIDLLQECAQSLVEAVNSLKETHGIQNVYLATDYPTGGGKTQSSTFHKLTGNHHKAMEIVNSELNVYTWVSMDIFSNIKKDESMEKEFLGAGISGIVDKLVCINSDYFLATPKGCGREKSTYTTMVIDSRNNSILAGDKPELKNIVMRWPLRSSS</sequence>
<comment type="pathway">
    <text evidence="2">Protein modification; protein glycosylation.</text>
</comment>
<evidence type="ECO:0000256" key="7">
    <source>
        <dbReference type="ARBA" id="ARBA00025803"/>
    </source>
</evidence>
<dbReference type="GO" id="GO:0005783">
    <property type="term" value="C:endoplasmic reticulum"/>
    <property type="evidence" value="ECO:0007669"/>
    <property type="project" value="UniProtKB-SubCell"/>
</dbReference>
<proteinExistence type="inferred from homology"/>